<protein>
    <submittedName>
        <fullName evidence="1">Uncharacterized protein</fullName>
    </submittedName>
</protein>
<gene>
    <name evidence="1" type="ORF">S01H4_66952</name>
</gene>
<accession>X1E6D8</accession>
<dbReference type="EMBL" id="BART01041772">
    <property type="protein sequence ID" value="GAH28836.1"/>
    <property type="molecule type" value="Genomic_DNA"/>
</dbReference>
<dbReference type="AlphaFoldDB" id="X1E6D8"/>
<feature type="non-terminal residue" evidence="1">
    <location>
        <position position="1"/>
    </location>
</feature>
<evidence type="ECO:0000313" key="1">
    <source>
        <dbReference type="EMBL" id="GAH28836.1"/>
    </source>
</evidence>
<reference evidence="1" key="1">
    <citation type="journal article" date="2014" name="Front. Microbiol.">
        <title>High frequency of phylogenetically diverse reductive dehalogenase-homologous genes in deep subseafloor sedimentary metagenomes.</title>
        <authorList>
            <person name="Kawai M."/>
            <person name="Futagami T."/>
            <person name="Toyoda A."/>
            <person name="Takaki Y."/>
            <person name="Nishi S."/>
            <person name="Hori S."/>
            <person name="Arai W."/>
            <person name="Tsubouchi T."/>
            <person name="Morono Y."/>
            <person name="Uchiyama I."/>
            <person name="Ito T."/>
            <person name="Fujiyama A."/>
            <person name="Inagaki F."/>
            <person name="Takami H."/>
        </authorList>
    </citation>
    <scope>NUCLEOTIDE SEQUENCE</scope>
    <source>
        <strain evidence="1">Expedition CK06-06</strain>
    </source>
</reference>
<name>X1E6D8_9ZZZZ</name>
<organism evidence="1">
    <name type="scientific">marine sediment metagenome</name>
    <dbReference type="NCBI Taxonomy" id="412755"/>
    <lineage>
        <taxon>unclassified sequences</taxon>
        <taxon>metagenomes</taxon>
        <taxon>ecological metagenomes</taxon>
    </lineage>
</organism>
<sequence>AGTAPTNVGDGYPIGKSFSNDAYLVNEYQNGVK</sequence>
<proteinExistence type="predicted"/>
<comment type="caution">
    <text evidence="1">The sequence shown here is derived from an EMBL/GenBank/DDBJ whole genome shotgun (WGS) entry which is preliminary data.</text>
</comment>